<feature type="transmembrane region" description="Helical" evidence="1">
    <location>
        <begin position="12"/>
        <end position="32"/>
    </location>
</feature>
<dbReference type="InterPro" id="IPR039527">
    <property type="entry name" value="PIGG/GPI7"/>
</dbReference>
<evidence type="ECO:0000256" key="1">
    <source>
        <dbReference type="SAM" id="Phobius"/>
    </source>
</evidence>
<accession>A0ABR2RFH3</accession>
<gene>
    <name evidence="2" type="ORF">V6N11_039783</name>
</gene>
<keyword evidence="1" id="KW-1133">Transmembrane helix</keyword>
<keyword evidence="1" id="KW-0812">Transmembrane</keyword>
<organism evidence="2 3">
    <name type="scientific">Hibiscus sabdariffa</name>
    <name type="common">roselle</name>
    <dbReference type="NCBI Taxonomy" id="183260"/>
    <lineage>
        <taxon>Eukaryota</taxon>
        <taxon>Viridiplantae</taxon>
        <taxon>Streptophyta</taxon>
        <taxon>Embryophyta</taxon>
        <taxon>Tracheophyta</taxon>
        <taxon>Spermatophyta</taxon>
        <taxon>Magnoliopsida</taxon>
        <taxon>eudicotyledons</taxon>
        <taxon>Gunneridae</taxon>
        <taxon>Pentapetalae</taxon>
        <taxon>rosids</taxon>
        <taxon>malvids</taxon>
        <taxon>Malvales</taxon>
        <taxon>Malvaceae</taxon>
        <taxon>Malvoideae</taxon>
        <taxon>Hibiscus</taxon>
    </lineage>
</organism>
<protein>
    <submittedName>
        <fullName evidence="2">Uncharacterized protein</fullName>
    </submittedName>
</protein>
<name>A0ABR2RFH3_9ROSI</name>
<dbReference type="PANTHER" id="PTHR23072:SF0">
    <property type="entry name" value="GPI ETHANOLAMINE PHOSPHATE TRANSFERASE 2"/>
    <property type="match status" value="1"/>
</dbReference>
<dbReference type="Proteomes" id="UP001396334">
    <property type="component" value="Unassembled WGS sequence"/>
</dbReference>
<sequence>MAPLNCTKLSVITITGIVTQTFGLSLFVFGFFPVKSALPGTSGSESFFAPVCDFVRNLSDTTLPSDKLKSLYQELSGIPPSFDRLILMFAVGCR</sequence>
<dbReference type="PANTHER" id="PTHR23072">
    <property type="entry name" value="PHOSPHATIDYLINOSITOL GLYCAN-RELATED"/>
    <property type="match status" value="1"/>
</dbReference>
<reference evidence="2 3" key="1">
    <citation type="journal article" date="2024" name="G3 (Bethesda)">
        <title>Genome assembly of Hibiscus sabdariffa L. provides insights into metabolisms of medicinal natural products.</title>
        <authorList>
            <person name="Kim T."/>
        </authorList>
    </citation>
    <scope>NUCLEOTIDE SEQUENCE [LARGE SCALE GENOMIC DNA]</scope>
    <source>
        <strain evidence="2">TK-2024</strain>
        <tissue evidence="2">Old leaves</tissue>
    </source>
</reference>
<keyword evidence="1" id="KW-0472">Membrane</keyword>
<proteinExistence type="predicted"/>
<evidence type="ECO:0000313" key="3">
    <source>
        <dbReference type="Proteomes" id="UP001396334"/>
    </source>
</evidence>
<comment type="caution">
    <text evidence="2">The sequence shown here is derived from an EMBL/GenBank/DDBJ whole genome shotgun (WGS) entry which is preliminary data.</text>
</comment>
<dbReference type="EMBL" id="JBBPBN010000022">
    <property type="protein sequence ID" value="KAK9011698.1"/>
    <property type="molecule type" value="Genomic_DNA"/>
</dbReference>
<evidence type="ECO:0000313" key="2">
    <source>
        <dbReference type="EMBL" id="KAK9011698.1"/>
    </source>
</evidence>
<keyword evidence="3" id="KW-1185">Reference proteome</keyword>